<dbReference type="Proteomes" id="UP000587002">
    <property type="component" value="Unassembled WGS sequence"/>
</dbReference>
<feature type="domain" description="DUF4097" evidence="2">
    <location>
        <begin position="148"/>
        <end position="304"/>
    </location>
</feature>
<dbReference type="Gene3D" id="2.160.20.120">
    <property type="match status" value="1"/>
</dbReference>
<dbReference type="RefSeq" id="WP_179719664.1">
    <property type="nucleotide sequence ID" value="NZ_BAABFH010000001.1"/>
</dbReference>
<dbReference type="InterPro" id="IPR025164">
    <property type="entry name" value="Toastrack_DUF4097"/>
</dbReference>
<reference evidence="3 4" key="1">
    <citation type="submission" date="2020-07" db="EMBL/GenBank/DDBJ databases">
        <title>Sequencing the genomes of 1000 actinobacteria strains.</title>
        <authorList>
            <person name="Klenk H.-P."/>
        </authorList>
    </citation>
    <scope>NUCLEOTIDE SEQUENCE [LARGE SCALE GENOMIC DNA]</scope>
    <source>
        <strain evidence="3 4">DSM 44065</strain>
    </source>
</reference>
<evidence type="ECO:0000313" key="4">
    <source>
        <dbReference type="Proteomes" id="UP000587002"/>
    </source>
</evidence>
<dbReference type="Pfam" id="PF13349">
    <property type="entry name" value="DUF4097"/>
    <property type="match status" value="1"/>
</dbReference>
<dbReference type="AlphaFoldDB" id="A0A853AFF8"/>
<organism evidence="3 4">
    <name type="scientific">Saccharopolyspora hordei</name>
    <dbReference type="NCBI Taxonomy" id="1838"/>
    <lineage>
        <taxon>Bacteria</taxon>
        <taxon>Bacillati</taxon>
        <taxon>Actinomycetota</taxon>
        <taxon>Actinomycetes</taxon>
        <taxon>Pseudonocardiales</taxon>
        <taxon>Pseudonocardiaceae</taxon>
        <taxon>Saccharopolyspora</taxon>
    </lineage>
</organism>
<feature type="compositionally biased region" description="Basic and acidic residues" evidence="1">
    <location>
        <begin position="1"/>
        <end position="27"/>
    </location>
</feature>
<keyword evidence="4" id="KW-1185">Reference proteome</keyword>
<gene>
    <name evidence="3" type="ORF">HNR68_001924</name>
</gene>
<evidence type="ECO:0000256" key="1">
    <source>
        <dbReference type="SAM" id="MobiDB-lite"/>
    </source>
</evidence>
<protein>
    <recommendedName>
        <fullName evidence="2">DUF4097 domain-containing protein</fullName>
    </recommendedName>
</protein>
<feature type="region of interest" description="Disordered" evidence="1">
    <location>
        <begin position="1"/>
        <end position="37"/>
    </location>
</feature>
<accession>A0A853AFF8</accession>
<feature type="compositionally biased region" description="Polar residues" evidence="1">
    <location>
        <begin position="179"/>
        <end position="189"/>
    </location>
</feature>
<feature type="region of interest" description="Disordered" evidence="1">
    <location>
        <begin position="157"/>
        <end position="199"/>
    </location>
</feature>
<sequence>MTNHDPLEPDEPRRPEDGETVDERSTAEEQVSELVRSQDFDTSGPISIDIANSLGPVTVELADTAVTHVEVRHDPAASGPDWRSGIAGLLTWVSEQFSEAGIRTGSDFLGPREPVAEAVRRTRIDLAGNRLAIRTPAASPLRNVPLAVTVRAPRESEVGVHTSSGEVRVSGPAGRVNVQAGSGTTSVEQASDRATVRSGSGQLRLGTMAGGVHARSGSGDVEISSLGAPSSVATGSGNVWLGTVSADVLARSGSGDLTIADATAGQVELITGSGELQVSIHRGTAAEVDLTSSTGSASSDLVVSEEAPAEEPKLRIFGRTGTGDAVLTSAT</sequence>
<evidence type="ECO:0000259" key="2">
    <source>
        <dbReference type="Pfam" id="PF13349"/>
    </source>
</evidence>
<proteinExistence type="predicted"/>
<dbReference type="EMBL" id="JACCFJ010000001">
    <property type="protein sequence ID" value="NYI83294.1"/>
    <property type="molecule type" value="Genomic_DNA"/>
</dbReference>
<comment type="caution">
    <text evidence="3">The sequence shown here is derived from an EMBL/GenBank/DDBJ whole genome shotgun (WGS) entry which is preliminary data.</text>
</comment>
<evidence type="ECO:0000313" key="3">
    <source>
        <dbReference type="EMBL" id="NYI83294.1"/>
    </source>
</evidence>
<name>A0A853AFF8_9PSEU</name>